<feature type="compositionally biased region" description="Basic and acidic residues" evidence="3">
    <location>
        <begin position="180"/>
        <end position="206"/>
    </location>
</feature>
<evidence type="ECO:0000313" key="6">
    <source>
        <dbReference type="RefSeq" id="XP_055876546.1"/>
    </source>
</evidence>
<dbReference type="InterPro" id="IPR051825">
    <property type="entry name" value="SRCIN1"/>
</dbReference>
<evidence type="ECO:0000259" key="4">
    <source>
        <dbReference type="SMART" id="SM00806"/>
    </source>
</evidence>
<evidence type="ECO:0000313" key="5">
    <source>
        <dbReference type="Proteomes" id="UP001165740"/>
    </source>
</evidence>
<feature type="compositionally biased region" description="Low complexity" evidence="3">
    <location>
        <begin position="319"/>
        <end position="334"/>
    </location>
</feature>
<feature type="compositionally biased region" description="Polar residues" evidence="3">
    <location>
        <begin position="1589"/>
        <end position="1602"/>
    </location>
</feature>
<dbReference type="GeneID" id="106065710"/>
<feature type="compositionally biased region" description="Polar residues" evidence="3">
    <location>
        <begin position="1764"/>
        <end position="1775"/>
    </location>
</feature>
<feature type="compositionally biased region" description="Basic and acidic residues" evidence="3">
    <location>
        <begin position="575"/>
        <end position="584"/>
    </location>
</feature>
<feature type="compositionally biased region" description="Polar residues" evidence="3">
    <location>
        <begin position="1397"/>
        <end position="1407"/>
    </location>
</feature>
<organism evidence="5 6">
    <name type="scientific">Biomphalaria glabrata</name>
    <name type="common">Bloodfluke planorb</name>
    <name type="synonym">Freshwater snail</name>
    <dbReference type="NCBI Taxonomy" id="6526"/>
    <lineage>
        <taxon>Eukaryota</taxon>
        <taxon>Metazoa</taxon>
        <taxon>Spiralia</taxon>
        <taxon>Lophotrochozoa</taxon>
        <taxon>Mollusca</taxon>
        <taxon>Gastropoda</taxon>
        <taxon>Heterobranchia</taxon>
        <taxon>Euthyneura</taxon>
        <taxon>Panpulmonata</taxon>
        <taxon>Hygrophila</taxon>
        <taxon>Lymnaeoidea</taxon>
        <taxon>Planorbidae</taxon>
        <taxon>Biomphalaria</taxon>
    </lineage>
</organism>
<reference evidence="6" key="1">
    <citation type="submission" date="2025-08" db="UniProtKB">
        <authorList>
            <consortium name="RefSeq"/>
        </authorList>
    </citation>
    <scope>IDENTIFICATION</scope>
</reference>
<keyword evidence="5" id="KW-1185">Reference proteome</keyword>
<sequence length="1775" mass="191909">MKRVQALVTGKKKQCTKLPTPAPKGQKSPTTSTSGPAITSEPAGSSGSHPGTLSAKDDKPTSPTGSVSSAGSTLTAGSNSSLSTASTASSVRGVSKIPASSPRKGGKDVVSSTSTKSRARQDVEEKAKPKKEELTKKGSKKEVKVDTKVPSREHVFITARKSTVLAEPPLAKASENEPQPEVKVDQKQESGAERDNELKVNEKANDNVDTNSGALPSLEKDQSSAQSAEPSVAKPQTQNGKVPQAQMSQSQPDASVPPQKPQHIQGILKDTSGSRKAYNAQAYIEGGHGGPANGTPYDGHAPYQSSRGDSSRGNMDPVYQQGYGSMSRSSRSTTPTQDNIYSYGSLHRRPNASTPTQANGYFNGWGSLTRKAESDFHCDSLDRNANYQTISYGHHNGPQGGRNYTVVNYQTSRPGSVPPHVTDVHNPLYGEVVSRPGSVPPHYYSDNDAQNYYRGTRGGSVPVGYESESSAYGSLGSTNSRPRHHDSDTGFANGAPGMKVHPDDEQYRAGPGKRPIPRRHTVGVSGSGTTNSNRDPETERKREAFMQLLAQRYPQYADKIQGTGGAQTPPQQVERPARSREIQRRRTAVVTYDPHQAGHTLEYDDQGTMSDLELPSFQRGGFTRTSLPIVRSASTSLERPLGLVFLVYGDQTKKSLLPNEITTLDTVRALFVRAFPDLNLEMLENPRKKIYLLDPATNIYFQLEDLAEIKDRSVLKIHETDNDEPQRVREKQEVRGRTVQMPVSRSHSRGPFGDVPATALDVVKSHSLPPQVSHNYQELMQEQQNQWERRSRSRTPEPADRPRSLSAGSSSRQRFSHSPDRLPTPERAPLNPIPENRQLLPGYQDPGNYYEPVGPAAHRGPYPAPVYDVPASYQGYPPASPGISQQTYLTRSTRAPPLALPQRAIGPAPDPSLSDIPDGYQGSSGISSRESTPLSAQAEVTVKLAQLKSDLHVLRRQQQLNMEAMKEEFLAVGNQIKKVLSSVPESENQLNFHNRNEVTLAKHSYNQEKEKVHKELSDLEASVEELRTDVLSRQCRVNSVDVEGMALLLSNVTKSLAELKARFPELQSQLKSVMDAEMRLVVSEEKFLKEEPTEIEGCLKRCKKLTNTLYTLKRLASVQDHRPSQVPQMPTATNAVDDDQKNALLENIRSLVPDHDQRVHQIEAAEAARERKKKISTQQEALKFGKTLELASKNLRPPSATGDRIQDSGQPVAEDQGSSKPAIAAKPVLAQVTTSMAVSLPYTTIASVANVASVKPSFSTAPSSSKPIEKPTATVSAMTSSVSDSVTTTAAKPTTETTSVPYMTKSAALTETTGRLSSISGGSDGIKVGSDTLKKTEPSIYTYQVCGPVNPVIPFPPMFKPTSFESTDKNGTSSSEKVQTLAKSSEPVVEKSETKKLSVSFSESSPTFIPDEHSDPYKNTNCTDSEKTDPTSEKQSSIQSSQSVQKPVDLATQKQAARSAFFSSLNSPPTSPTMNSPSRNSASLDPGPVITPTGVVGKIGTGPTINLVLTGCASPKSPTSPGTFTISPPKEIFYPPVEMRRPSPKASPSRDLLKLNSESRSSGSDTSDSSQTDGKKKVPPPPPPRKGSRPTSASVVSPTFKSQDMPRFVGGVLGQHRLSGGPLSSTPKPIFAQRPLSKFEKDISSGLYANINKVEPPSQAGSVQQRLSEANVQKPESDNNNIYDASIPPPPSVTIPFDREERGSSSDSTSSSSGTSMGSQQSVVSVVQSASVNYRPVTKPKPDPPRRQSSLLSKFTGDKDDKLNNGNANLNGVDL</sequence>
<feature type="compositionally biased region" description="Low complexity" evidence="3">
    <location>
        <begin position="1705"/>
        <end position="1732"/>
    </location>
</feature>
<feature type="region of interest" description="Disordered" evidence="3">
    <location>
        <begin position="457"/>
        <end position="539"/>
    </location>
</feature>
<dbReference type="PANTHER" id="PTHR22741">
    <property type="entry name" value="P140CAP/SNIP-RELATED"/>
    <property type="match status" value="1"/>
</dbReference>
<evidence type="ECO:0000256" key="2">
    <source>
        <dbReference type="SAM" id="Coils"/>
    </source>
</evidence>
<dbReference type="InterPro" id="IPR005613">
    <property type="entry name" value="AIP3_C"/>
</dbReference>
<dbReference type="GO" id="GO:0005737">
    <property type="term" value="C:cytoplasm"/>
    <property type="evidence" value="ECO:0007669"/>
    <property type="project" value="TreeGrafter"/>
</dbReference>
<dbReference type="Proteomes" id="UP001165740">
    <property type="component" value="Chromosome 1"/>
</dbReference>
<dbReference type="SMART" id="SM00806">
    <property type="entry name" value="AIP3"/>
    <property type="match status" value="1"/>
</dbReference>
<dbReference type="PANTHER" id="PTHR22741:SF10">
    <property type="entry name" value="COILED-COIL DOMAIN-CONTAINING PROTEIN CG32809"/>
    <property type="match status" value="1"/>
</dbReference>
<gene>
    <name evidence="6" type="primary">LOC106065710</name>
</gene>
<feature type="compositionally biased region" description="Polar residues" evidence="3">
    <location>
        <begin position="467"/>
        <end position="480"/>
    </location>
</feature>
<feature type="region of interest" description="Disordered" evidence="3">
    <location>
        <begin position="720"/>
        <end position="756"/>
    </location>
</feature>
<protein>
    <submittedName>
        <fullName evidence="6">Uncharacterized protein LOC106065710 isoform X9</fullName>
    </submittedName>
</protein>
<dbReference type="Gene3D" id="1.20.58.1540">
    <property type="entry name" value="Actin interacting protein 3, C-terminal domain"/>
    <property type="match status" value="1"/>
</dbReference>
<feature type="compositionally biased region" description="Low complexity" evidence="3">
    <location>
        <begin position="1433"/>
        <end position="1445"/>
    </location>
</feature>
<name>A0A9W2ZNL8_BIOGL</name>
<proteinExistence type="predicted"/>
<feature type="compositionally biased region" description="Polar residues" evidence="3">
    <location>
        <begin position="1363"/>
        <end position="1383"/>
    </location>
</feature>
<feature type="region of interest" description="Disordered" evidence="3">
    <location>
        <begin position="1512"/>
        <end position="1635"/>
    </location>
</feature>
<dbReference type="InterPro" id="IPR022782">
    <property type="entry name" value="AIP3-like_C"/>
</dbReference>
<feature type="region of interest" description="Disordered" evidence="3">
    <location>
        <begin position="1650"/>
        <end position="1775"/>
    </location>
</feature>
<feature type="compositionally biased region" description="Polar residues" evidence="3">
    <location>
        <begin position="921"/>
        <end position="933"/>
    </location>
</feature>
<feature type="coiled-coil region" evidence="2">
    <location>
        <begin position="1002"/>
        <end position="1029"/>
    </location>
</feature>
<feature type="region of interest" description="Disordered" evidence="3">
    <location>
        <begin position="1363"/>
        <end position="1499"/>
    </location>
</feature>
<feature type="region of interest" description="Disordered" evidence="3">
    <location>
        <begin position="1"/>
        <end position="358"/>
    </location>
</feature>
<keyword evidence="1 2" id="KW-0175">Coiled coil</keyword>
<feature type="compositionally biased region" description="Low complexity" evidence="3">
    <location>
        <begin position="1558"/>
        <end position="1570"/>
    </location>
</feature>
<evidence type="ECO:0000256" key="3">
    <source>
        <dbReference type="SAM" id="MobiDB-lite"/>
    </source>
</evidence>
<dbReference type="RefSeq" id="XP_055876546.1">
    <property type="nucleotide sequence ID" value="XM_056020571.1"/>
</dbReference>
<evidence type="ECO:0000256" key="1">
    <source>
        <dbReference type="ARBA" id="ARBA00023054"/>
    </source>
</evidence>
<feature type="compositionally biased region" description="Polar residues" evidence="3">
    <location>
        <begin position="303"/>
        <end position="313"/>
    </location>
</feature>
<feature type="compositionally biased region" description="Polar residues" evidence="3">
    <location>
        <begin position="1516"/>
        <end position="1526"/>
    </location>
</feature>
<feature type="compositionally biased region" description="Basic and acidic residues" evidence="3">
    <location>
        <begin position="119"/>
        <end position="155"/>
    </location>
</feature>
<feature type="compositionally biased region" description="Polar residues" evidence="3">
    <location>
        <begin position="27"/>
        <end position="51"/>
    </location>
</feature>
<feature type="compositionally biased region" description="Polar residues" evidence="3">
    <location>
        <begin position="223"/>
        <end position="253"/>
    </location>
</feature>
<dbReference type="Pfam" id="PF03915">
    <property type="entry name" value="AIP3"/>
    <property type="match status" value="1"/>
</dbReference>
<feature type="compositionally biased region" description="Polar residues" evidence="3">
    <location>
        <begin position="1659"/>
        <end position="1671"/>
    </location>
</feature>
<feature type="compositionally biased region" description="Basic and acidic residues" evidence="3">
    <location>
        <begin position="720"/>
        <end position="736"/>
    </location>
</feature>
<feature type="region of interest" description="Disordered" evidence="3">
    <location>
        <begin position="1188"/>
        <end position="1221"/>
    </location>
</feature>
<feature type="compositionally biased region" description="Low complexity" evidence="3">
    <location>
        <begin position="1463"/>
        <end position="1481"/>
    </location>
</feature>
<feature type="compositionally biased region" description="Basic and acidic residues" evidence="3">
    <location>
        <begin position="787"/>
        <end position="803"/>
    </location>
</feature>
<feature type="compositionally biased region" description="Low complexity" evidence="3">
    <location>
        <begin position="64"/>
        <end position="91"/>
    </location>
</feature>
<feature type="region of interest" description="Disordered" evidence="3">
    <location>
        <begin position="896"/>
        <end position="933"/>
    </location>
</feature>
<accession>A0A9W2ZNL8</accession>
<dbReference type="GO" id="GO:0005519">
    <property type="term" value="F:cytoskeletal regulatory protein binding"/>
    <property type="evidence" value="ECO:0007669"/>
    <property type="project" value="InterPro"/>
</dbReference>
<feature type="region of interest" description="Disordered" evidence="3">
    <location>
        <begin position="780"/>
        <end position="856"/>
    </location>
</feature>
<feature type="region of interest" description="Disordered" evidence="3">
    <location>
        <begin position="560"/>
        <end position="587"/>
    </location>
</feature>
<feature type="domain" description="Actin interacting protein 3 C-terminal" evidence="4">
    <location>
        <begin position="645"/>
        <end position="1181"/>
    </location>
</feature>